<sequence>MINQFRLVRFHPLFWIVAGAALLTGYFYEVLLLFLIVFLHEIGHAFAALFFRWRIRKIELLPFGGVMETEENGNRPLKEEIMVTLSGPLMHLPLIACSYLLLSASFWSSADHELWIKYNLTLLLFNLLPIWPLDGGKLLFCILQSCRSFYTAQKQCWNLSFLFLCLAGVALVVFIPMHVQGWILFIFFIFVHYQEKKHQPYRFFRFLLARAKWLDTSPFLPCQYTECISLLSSPYDTIKQIRKTAPTQFYFKENGQRLSESFILETILKKRNKHMRWKEILQH</sequence>
<comment type="cofactor">
    <cofactor evidence="1">
        <name>Zn(2+)</name>
        <dbReference type="ChEBI" id="CHEBI:29105"/>
    </cofactor>
</comment>
<accession>A0ABW0U2Y3</accession>
<feature type="transmembrane region" description="Helical" evidence="12">
    <location>
        <begin position="155"/>
        <end position="173"/>
    </location>
</feature>
<dbReference type="GO" id="GO:0008233">
    <property type="term" value="F:peptidase activity"/>
    <property type="evidence" value="ECO:0007669"/>
    <property type="project" value="UniProtKB-KW"/>
</dbReference>
<evidence type="ECO:0000256" key="8">
    <source>
        <dbReference type="ARBA" id="ARBA00022833"/>
    </source>
</evidence>
<keyword evidence="15" id="KW-1185">Reference proteome</keyword>
<keyword evidence="10" id="KW-0482">Metalloprotease</keyword>
<evidence type="ECO:0000259" key="13">
    <source>
        <dbReference type="Pfam" id="PF02163"/>
    </source>
</evidence>
<evidence type="ECO:0000256" key="11">
    <source>
        <dbReference type="ARBA" id="ARBA00023136"/>
    </source>
</evidence>
<dbReference type="PANTHER" id="PTHR39188">
    <property type="entry name" value="MEMBRANE-ASSOCIATED ZINC METALLOPROTEASE M50B"/>
    <property type="match status" value="1"/>
</dbReference>
<name>A0ABW0U2Y3_9BACI</name>
<keyword evidence="5 12" id="KW-0812">Transmembrane</keyword>
<keyword evidence="7" id="KW-0378">Hydrolase</keyword>
<keyword evidence="8" id="KW-0862">Zinc</keyword>
<dbReference type="PANTHER" id="PTHR39188:SF3">
    <property type="entry name" value="STAGE IV SPORULATION PROTEIN FB"/>
    <property type="match status" value="1"/>
</dbReference>
<dbReference type="EMBL" id="JBHSPF010000015">
    <property type="protein sequence ID" value="MFC5627771.1"/>
    <property type="molecule type" value="Genomic_DNA"/>
</dbReference>
<keyword evidence="6" id="KW-0479">Metal-binding</keyword>
<evidence type="ECO:0000256" key="5">
    <source>
        <dbReference type="ARBA" id="ARBA00022692"/>
    </source>
</evidence>
<dbReference type="RefSeq" id="WP_270896411.1">
    <property type="nucleotide sequence ID" value="NZ_JBHSPF010000015.1"/>
</dbReference>
<dbReference type="Proteomes" id="UP001596143">
    <property type="component" value="Unassembled WGS sequence"/>
</dbReference>
<proteinExistence type="inferred from homology"/>
<protein>
    <submittedName>
        <fullName evidence="14">Site-2 protease family protein</fullName>
    </submittedName>
</protein>
<reference evidence="15" key="1">
    <citation type="journal article" date="2019" name="Int. J. Syst. Evol. Microbiol.">
        <title>The Global Catalogue of Microorganisms (GCM) 10K type strain sequencing project: providing services to taxonomists for standard genome sequencing and annotation.</title>
        <authorList>
            <consortium name="The Broad Institute Genomics Platform"/>
            <consortium name="The Broad Institute Genome Sequencing Center for Infectious Disease"/>
            <person name="Wu L."/>
            <person name="Ma J."/>
        </authorList>
    </citation>
    <scope>NUCLEOTIDE SEQUENCE [LARGE SCALE GENOMIC DNA]</scope>
    <source>
        <strain evidence="15">CGMCC 1.15790</strain>
    </source>
</reference>
<evidence type="ECO:0000256" key="3">
    <source>
        <dbReference type="ARBA" id="ARBA00007931"/>
    </source>
</evidence>
<feature type="transmembrane region" description="Helical" evidence="12">
    <location>
        <begin position="81"/>
        <end position="102"/>
    </location>
</feature>
<evidence type="ECO:0000256" key="10">
    <source>
        <dbReference type="ARBA" id="ARBA00023049"/>
    </source>
</evidence>
<evidence type="ECO:0000256" key="1">
    <source>
        <dbReference type="ARBA" id="ARBA00001947"/>
    </source>
</evidence>
<keyword evidence="9 12" id="KW-1133">Transmembrane helix</keyword>
<evidence type="ECO:0000256" key="12">
    <source>
        <dbReference type="SAM" id="Phobius"/>
    </source>
</evidence>
<evidence type="ECO:0000256" key="6">
    <source>
        <dbReference type="ARBA" id="ARBA00022723"/>
    </source>
</evidence>
<feature type="domain" description="Peptidase M50" evidence="13">
    <location>
        <begin position="118"/>
        <end position="166"/>
    </location>
</feature>
<keyword evidence="11 12" id="KW-0472">Membrane</keyword>
<dbReference type="Pfam" id="PF02163">
    <property type="entry name" value="Peptidase_M50"/>
    <property type="match status" value="2"/>
</dbReference>
<evidence type="ECO:0000313" key="15">
    <source>
        <dbReference type="Proteomes" id="UP001596143"/>
    </source>
</evidence>
<comment type="similarity">
    <text evidence="3">Belongs to the peptidase M50B family.</text>
</comment>
<feature type="domain" description="Peptidase M50" evidence="13">
    <location>
        <begin position="30"/>
        <end position="102"/>
    </location>
</feature>
<feature type="transmembrane region" description="Helical" evidence="12">
    <location>
        <begin position="122"/>
        <end position="143"/>
    </location>
</feature>
<feature type="transmembrane region" description="Helical" evidence="12">
    <location>
        <begin position="32"/>
        <end position="51"/>
    </location>
</feature>
<dbReference type="InterPro" id="IPR008915">
    <property type="entry name" value="Peptidase_M50"/>
</dbReference>
<feature type="transmembrane region" description="Helical" evidence="12">
    <location>
        <begin position="7"/>
        <end position="26"/>
    </location>
</feature>
<evidence type="ECO:0000313" key="14">
    <source>
        <dbReference type="EMBL" id="MFC5627771.1"/>
    </source>
</evidence>
<evidence type="ECO:0000256" key="7">
    <source>
        <dbReference type="ARBA" id="ARBA00022801"/>
    </source>
</evidence>
<keyword evidence="4 14" id="KW-0645">Protease</keyword>
<evidence type="ECO:0000256" key="4">
    <source>
        <dbReference type="ARBA" id="ARBA00022670"/>
    </source>
</evidence>
<evidence type="ECO:0000256" key="9">
    <source>
        <dbReference type="ARBA" id="ARBA00022989"/>
    </source>
</evidence>
<evidence type="ECO:0000256" key="2">
    <source>
        <dbReference type="ARBA" id="ARBA00004141"/>
    </source>
</evidence>
<organism evidence="14 15">
    <name type="scientific">Aliibacillus thermotolerans</name>
    <dbReference type="NCBI Taxonomy" id="1834418"/>
    <lineage>
        <taxon>Bacteria</taxon>
        <taxon>Bacillati</taxon>
        <taxon>Bacillota</taxon>
        <taxon>Bacilli</taxon>
        <taxon>Bacillales</taxon>
        <taxon>Bacillaceae</taxon>
        <taxon>Aliibacillus</taxon>
    </lineage>
</organism>
<comment type="subcellular location">
    <subcellularLocation>
        <location evidence="2">Membrane</location>
        <topology evidence="2">Multi-pass membrane protein</topology>
    </subcellularLocation>
</comment>
<gene>
    <name evidence="14" type="ORF">ACFPTR_02545</name>
</gene>
<comment type="caution">
    <text evidence="14">The sequence shown here is derived from an EMBL/GenBank/DDBJ whole genome shotgun (WGS) entry which is preliminary data.</text>
</comment>
<dbReference type="GO" id="GO:0006508">
    <property type="term" value="P:proteolysis"/>
    <property type="evidence" value="ECO:0007669"/>
    <property type="project" value="UniProtKB-KW"/>
</dbReference>